<protein>
    <recommendedName>
        <fullName evidence="4">Transferrin-binding protein B C-lobe/N-lobe beta barrel domain-containing protein</fullName>
    </recommendedName>
</protein>
<dbReference type="RefSeq" id="WP_093991173.1">
    <property type="nucleotide sequence ID" value="NZ_FXZK01000001.1"/>
</dbReference>
<proteinExistence type="predicted"/>
<sequence length="209" mass="21616">MTHPIKGIVAVSAAALFLSGCDSWFSSDEGTDTSSSQGTQSTSGGTGASFDDQFLLIDDLNFELSELSNTPSDQMRDSGTATYEGVVGFSNDSPAVSISDYDMMSDLTLQADFGTGAMTGTMDNFNTRGDVDMDGSLTLTEGEIKGTNFTANAIGSFTDGTDAEIWDLEVVADFIGANGSAIEGTAQGTISNGGSVTTEVFGDMMAVEN</sequence>
<evidence type="ECO:0000313" key="2">
    <source>
        <dbReference type="EMBL" id="SMY07086.1"/>
    </source>
</evidence>
<feature type="compositionally biased region" description="Low complexity" evidence="1">
    <location>
        <begin position="28"/>
        <end position="43"/>
    </location>
</feature>
<feature type="region of interest" description="Disordered" evidence="1">
    <location>
        <begin position="28"/>
        <end position="47"/>
    </location>
</feature>
<dbReference type="SUPFAM" id="SSF56925">
    <property type="entry name" value="OMPA-like"/>
    <property type="match status" value="1"/>
</dbReference>
<organism evidence="2 3">
    <name type="scientific">Flavimaricola marinus</name>
    <dbReference type="NCBI Taxonomy" id="1819565"/>
    <lineage>
        <taxon>Bacteria</taxon>
        <taxon>Pseudomonadati</taxon>
        <taxon>Pseudomonadota</taxon>
        <taxon>Alphaproteobacteria</taxon>
        <taxon>Rhodobacterales</taxon>
        <taxon>Paracoccaceae</taxon>
        <taxon>Flavimaricola</taxon>
    </lineage>
</organism>
<dbReference type="AlphaFoldDB" id="A0A238LDQ2"/>
<dbReference type="OrthoDB" id="7652038at2"/>
<evidence type="ECO:0000313" key="3">
    <source>
        <dbReference type="Proteomes" id="UP000201613"/>
    </source>
</evidence>
<dbReference type="Proteomes" id="UP000201613">
    <property type="component" value="Unassembled WGS sequence"/>
</dbReference>
<dbReference type="Gene3D" id="2.40.160.90">
    <property type="match status" value="1"/>
</dbReference>
<keyword evidence="3" id="KW-1185">Reference proteome</keyword>
<accession>A0A238LDQ2</accession>
<name>A0A238LDQ2_9RHOB</name>
<reference evidence="2 3" key="1">
    <citation type="submission" date="2017-05" db="EMBL/GenBank/DDBJ databases">
        <authorList>
            <person name="Song R."/>
            <person name="Chenine A.L."/>
            <person name="Ruprecht R.M."/>
        </authorList>
    </citation>
    <scope>NUCLEOTIDE SEQUENCE [LARGE SCALE GENOMIC DNA]</scope>
    <source>
        <strain evidence="2 3">CECT 8899</strain>
    </source>
</reference>
<gene>
    <name evidence="2" type="ORF">LOM8899_01218</name>
</gene>
<evidence type="ECO:0008006" key="4">
    <source>
        <dbReference type="Google" id="ProtNLM"/>
    </source>
</evidence>
<dbReference type="PROSITE" id="PS51257">
    <property type="entry name" value="PROKAR_LIPOPROTEIN"/>
    <property type="match status" value="1"/>
</dbReference>
<evidence type="ECO:0000256" key="1">
    <source>
        <dbReference type="SAM" id="MobiDB-lite"/>
    </source>
</evidence>
<dbReference type="EMBL" id="FXZK01000001">
    <property type="protein sequence ID" value="SMY07086.1"/>
    <property type="molecule type" value="Genomic_DNA"/>
</dbReference>
<dbReference type="InterPro" id="IPR011250">
    <property type="entry name" value="OMP/PagP_B-barrel"/>
</dbReference>